<feature type="transmembrane region" description="Helical" evidence="1">
    <location>
        <begin position="200"/>
        <end position="221"/>
    </location>
</feature>
<feature type="transmembrane region" description="Helical" evidence="1">
    <location>
        <begin position="129"/>
        <end position="149"/>
    </location>
</feature>
<feature type="transmembrane region" description="Helical" evidence="1">
    <location>
        <begin position="169"/>
        <end position="188"/>
    </location>
</feature>
<evidence type="ECO:0000256" key="1">
    <source>
        <dbReference type="SAM" id="Phobius"/>
    </source>
</evidence>
<protein>
    <submittedName>
        <fullName evidence="2">Uncharacterized protein</fullName>
    </submittedName>
</protein>
<dbReference type="Proteomes" id="UP000017836">
    <property type="component" value="Unassembled WGS sequence"/>
</dbReference>
<dbReference type="AlphaFoldDB" id="W1NRN2"/>
<organism evidence="2 3">
    <name type="scientific">Amborella trichopoda</name>
    <dbReference type="NCBI Taxonomy" id="13333"/>
    <lineage>
        <taxon>Eukaryota</taxon>
        <taxon>Viridiplantae</taxon>
        <taxon>Streptophyta</taxon>
        <taxon>Embryophyta</taxon>
        <taxon>Tracheophyta</taxon>
        <taxon>Spermatophyta</taxon>
        <taxon>Magnoliopsida</taxon>
        <taxon>Amborellales</taxon>
        <taxon>Amborellaceae</taxon>
        <taxon>Amborella</taxon>
    </lineage>
</organism>
<accession>W1NRN2</accession>
<sequence>MPNDPPAFSQQFSPDVKIPLLFFEGSMTALNDIVFQDSMWIDAPALRQQISADASYTVPTENAIFDLHRQSLVSRGVSNHEFYRPHDHHLHRSPLVHGHQYELQLEDSQIPTIHNVLRETKPKQKKNHLFSNEMVVMYGFSATTSLLSIGYVDNKGQIIPTIFGSNPTVFNVCAISNVLGFASGVAKMRLKGRHPKIGKFLQEMAILGVTTSFFAIAWVMLPEGVLKWTA</sequence>
<evidence type="ECO:0000313" key="2">
    <source>
        <dbReference type="EMBL" id="ERM98203.1"/>
    </source>
</evidence>
<gene>
    <name evidence="2" type="ORF">AMTR_s00095p00141320</name>
</gene>
<proteinExistence type="predicted"/>
<reference evidence="3" key="1">
    <citation type="journal article" date="2013" name="Science">
        <title>The Amborella genome and the evolution of flowering plants.</title>
        <authorList>
            <consortium name="Amborella Genome Project"/>
        </authorList>
    </citation>
    <scope>NUCLEOTIDE SEQUENCE [LARGE SCALE GENOMIC DNA]</scope>
</reference>
<dbReference type="EMBL" id="KI395483">
    <property type="protein sequence ID" value="ERM98203.1"/>
    <property type="molecule type" value="Genomic_DNA"/>
</dbReference>
<keyword evidence="3" id="KW-1185">Reference proteome</keyword>
<keyword evidence="1" id="KW-0812">Transmembrane</keyword>
<evidence type="ECO:0000313" key="3">
    <source>
        <dbReference type="Proteomes" id="UP000017836"/>
    </source>
</evidence>
<keyword evidence="1" id="KW-1133">Transmembrane helix</keyword>
<name>W1NRN2_AMBTC</name>
<dbReference type="HOGENOM" id="CLU_988114_0_0_1"/>
<dbReference type="Gramene" id="ERM98203">
    <property type="protein sequence ID" value="ERM98203"/>
    <property type="gene ID" value="AMTR_s00095p00141320"/>
</dbReference>
<keyword evidence="1" id="KW-0472">Membrane</keyword>